<evidence type="ECO:0000313" key="8">
    <source>
        <dbReference type="Proteomes" id="UP001153069"/>
    </source>
</evidence>
<name>A0A9N8EVS3_9STRA</name>
<feature type="compositionally biased region" description="Low complexity" evidence="5">
    <location>
        <begin position="404"/>
        <end position="415"/>
    </location>
</feature>
<dbReference type="PANTHER" id="PTHR23112:SF0">
    <property type="entry name" value="TRANSMEMBRANE PROTEIN 116"/>
    <property type="match status" value="1"/>
</dbReference>
<gene>
    <name evidence="7" type="ORF">SEMRO_2160_G317060.1</name>
</gene>
<feature type="transmembrane region" description="Helical" evidence="6">
    <location>
        <begin position="139"/>
        <end position="158"/>
    </location>
</feature>
<dbReference type="AlphaFoldDB" id="A0A9N8EVS3"/>
<dbReference type="EMBL" id="CAICTM010002158">
    <property type="protein sequence ID" value="CAB9528156.1"/>
    <property type="molecule type" value="Genomic_DNA"/>
</dbReference>
<dbReference type="GO" id="GO:0004930">
    <property type="term" value="F:G protein-coupled receptor activity"/>
    <property type="evidence" value="ECO:0007669"/>
    <property type="project" value="TreeGrafter"/>
</dbReference>
<feature type="transmembrane region" description="Helical" evidence="6">
    <location>
        <begin position="94"/>
        <end position="118"/>
    </location>
</feature>
<feature type="region of interest" description="Disordered" evidence="5">
    <location>
        <begin position="372"/>
        <end position="437"/>
    </location>
</feature>
<feature type="transmembrane region" description="Helical" evidence="6">
    <location>
        <begin position="313"/>
        <end position="337"/>
    </location>
</feature>
<dbReference type="CDD" id="cd00637">
    <property type="entry name" value="7tm_classA_rhodopsin-like"/>
    <property type="match status" value="1"/>
</dbReference>
<feature type="transmembrane region" description="Helical" evidence="6">
    <location>
        <begin position="54"/>
        <end position="74"/>
    </location>
</feature>
<evidence type="ECO:0000256" key="6">
    <source>
        <dbReference type="SAM" id="Phobius"/>
    </source>
</evidence>
<dbReference type="Gene3D" id="1.20.1070.10">
    <property type="entry name" value="Rhodopsin 7-helix transmembrane proteins"/>
    <property type="match status" value="1"/>
</dbReference>
<evidence type="ECO:0000313" key="7">
    <source>
        <dbReference type="EMBL" id="CAB9528156.1"/>
    </source>
</evidence>
<proteinExistence type="predicted"/>
<comment type="caution">
    <text evidence="7">The sequence shown here is derived from an EMBL/GenBank/DDBJ whole genome shotgun (WGS) entry which is preliminary data.</text>
</comment>
<evidence type="ECO:0000256" key="5">
    <source>
        <dbReference type="SAM" id="MobiDB-lite"/>
    </source>
</evidence>
<sequence>MPSATLLSYSHHQQKALFWAGKPTDVIGITGSIYLCYCILKDRDGLKKKVFRRLFLAVTLAHIILVCIHVLSTIPTPEGSFYGSLGSRQSCSAIGFLSHIAYTMTMVYNGSIGIYYYIVFTYNWSDQTIKQKAEPVFHAIAAIYPILGPIFGLAFGMYNADPILLQCYAAPAPLGCGEVDGILCERGHRFRGLFVWLTGFVELNLGTGIKLGAVFKILITVWLQQRKNKKRFDEGISDGGVRRSTAVEASQKIPQKQPERKKMTKTTALIYETFWQSIWFVLSCFIPYCVGLIVKMVDLFWTRIPEDRKAPGWLFILTFISNVLFPMQGVFNTLIYLRPNFMRRRRTHGGKESVWQCAKATVYTAAGFDYQGNTKKSKKSTELDPTSLRSSRESATMDHRSGLKSRTSIRSSSKRFSADISSSNQPSHVTTDNTSVANGLDIHQSRLVNEATEMKESFSQEIVDDACDGKPALHGNGEIEQTRRTASEGHVVPEEPGRDEEVRQGPPENRDKMDYYDDDEPSLPADGHLSGLFEPDDSESGA</sequence>
<organism evidence="7 8">
    <name type="scientific">Seminavis robusta</name>
    <dbReference type="NCBI Taxonomy" id="568900"/>
    <lineage>
        <taxon>Eukaryota</taxon>
        <taxon>Sar</taxon>
        <taxon>Stramenopiles</taxon>
        <taxon>Ochrophyta</taxon>
        <taxon>Bacillariophyta</taxon>
        <taxon>Bacillariophyceae</taxon>
        <taxon>Bacillariophycidae</taxon>
        <taxon>Naviculales</taxon>
        <taxon>Naviculaceae</taxon>
        <taxon>Seminavis</taxon>
    </lineage>
</organism>
<keyword evidence="4 6" id="KW-0472">Membrane</keyword>
<comment type="subcellular location">
    <subcellularLocation>
        <location evidence="1">Membrane</location>
        <topology evidence="1">Multi-pass membrane protein</topology>
    </subcellularLocation>
</comment>
<evidence type="ECO:0000256" key="1">
    <source>
        <dbReference type="ARBA" id="ARBA00004141"/>
    </source>
</evidence>
<dbReference type="SUPFAM" id="SSF81321">
    <property type="entry name" value="Family A G protein-coupled receptor-like"/>
    <property type="match status" value="1"/>
</dbReference>
<reference evidence="7" key="1">
    <citation type="submission" date="2020-06" db="EMBL/GenBank/DDBJ databases">
        <authorList>
            <consortium name="Plant Systems Biology data submission"/>
        </authorList>
    </citation>
    <scope>NUCLEOTIDE SEQUENCE</scope>
    <source>
        <strain evidence="7">D6</strain>
    </source>
</reference>
<evidence type="ECO:0000256" key="3">
    <source>
        <dbReference type="ARBA" id="ARBA00022989"/>
    </source>
</evidence>
<protein>
    <submittedName>
        <fullName evidence="7">Uncharacterized protein</fullName>
    </submittedName>
</protein>
<keyword evidence="3 6" id="KW-1133">Transmembrane helix</keyword>
<keyword evidence="2 6" id="KW-0812">Transmembrane</keyword>
<feature type="transmembrane region" description="Helical" evidence="6">
    <location>
        <begin position="269"/>
        <end position="293"/>
    </location>
</feature>
<feature type="transmembrane region" description="Helical" evidence="6">
    <location>
        <begin position="203"/>
        <end position="223"/>
    </location>
</feature>
<dbReference type="Proteomes" id="UP001153069">
    <property type="component" value="Unassembled WGS sequence"/>
</dbReference>
<dbReference type="GO" id="GO:0007189">
    <property type="term" value="P:adenylate cyclase-activating G protein-coupled receptor signaling pathway"/>
    <property type="evidence" value="ECO:0007669"/>
    <property type="project" value="TreeGrafter"/>
</dbReference>
<evidence type="ECO:0000256" key="2">
    <source>
        <dbReference type="ARBA" id="ARBA00022692"/>
    </source>
</evidence>
<dbReference type="GO" id="GO:0005886">
    <property type="term" value="C:plasma membrane"/>
    <property type="evidence" value="ECO:0007669"/>
    <property type="project" value="TreeGrafter"/>
</dbReference>
<keyword evidence="8" id="KW-1185">Reference proteome</keyword>
<feature type="compositionally biased region" description="Basic and acidic residues" evidence="5">
    <location>
        <begin position="480"/>
        <end position="515"/>
    </location>
</feature>
<accession>A0A9N8EVS3</accession>
<feature type="region of interest" description="Disordered" evidence="5">
    <location>
        <begin position="466"/>
        <end position="542"/>
    </location>
</feature>
<feature type="compositionally biased region" description="Polar residues" evidence="5">
    <location>
        <begin position="419"/>
        <end position="437"/>
    </location>
</feature>
<feature type="compositionally biased region" description="Basic and acidic residues" evidence="5">
    <location>
        <begin position="390"/>
        <end position="401"/>
    </location>
</feature>
<dbReference type="PANTHER" id="PTHR23112">
    <property type="entry name" value="G PROTEIN-COUPLED RECEPTOR 157-RELATED"/>
    <property type="match status" value="1"/>
</dbReference>
<evidence type="ECO:0000256" key="4">
    <source>
        <dbReference type="ARBA" id="ARBA00023136"/>
    </source>
</evidence>